<keyword evidence="5 10" id="KW-0547">Nucleotide-binding</keyword>
<sequence>MTAIVVMGVSAAGKTSVARELSSHFGASWADADHLHPASNVAKMAAGHPLNDEDRWPWLDIVGERLAADSDIVVACSALRRVYRDRLRAARPDTLFLLLHAERSVLASRAASRKDHFMPPSLLDSQLATLETLERDERGVIIDVEPPLHIVVSEATEWISQNA</sequence>
<dbReference type="InterPro" id="IPR031322">
    <property type="entry name" value="Shikimate/glucono_kinase"/>
</dbReference>
<keyword evidence="6 10" id="KW-0418">Kinase</keyword>
<evidence type="ECO:0000313" key="11">
    <source>
        <dbReference type="EMBL" id="TXK09677.1"/>
    </source>
</evidence>
<dbReference type="GO" id="GO:0019521">
    <property type="term" value="P:D-gluconate metabolic process"/>
    <property type="evidence" value="ECO:0007669"/>
    <property type="project" value="UniProtKB-KW"/>
</dbReference>
<comment type="similarity">
    <text evidence="2 10">Belongs to the gluconokinase GntK/GntV family.</text>
</comment>
<evidence type="ECO:0000256" key="6">
    <source>
        <dbReference type="ARBA" id="ARBA00022777"/>
    </source>
</evidence>
<dbReference type="GO" id="GO:0005524">
    <property type="term" value="F:ATP binding"/>
    <property type="evidence" value="ECO:0007669"/>
    <property type="project" value="UniProtKB-KW"/>
</dbReference>
<gene>
    <name evidence="11" type="ORF">FVP77_12285</name>
</gene>
<keyword evidence="4 10" id="KW-0808">Transferase</keyword>
<dbReference type="CDD" id="cd02021">
    <property type="entry name" value="GntK"/>
    <property type="match status" value="1"/>
</dbReference>
<evidence type="ECO:0000256" key="1">
    <source>
        <dbReference type="ARBA" id="ARBA00004761"/>
    </source>
</evidence>
<dbReference type="GO" id="GO:0046316">
    <property type="term" value="F:gluconokinase activity"/>
    <property type="evidence" value="ECO:0007669"/>
    <property type="project" value="UniProtKB-EC"/>
</dbReference>
<evidence type="ECO:0000256" key="9">
    <source>
        <dbReference type="ARBA" id="ARBA00048090"/>
    </source>
</evidence>
<evidence type="ECO:0000256" key="7">
    <source>
        <dbReference type="ARBA" id="ARBA00022840"/>
    </source>
</evidence>
<organism evidence="11 12">
    <name type="scientific">Microbacterium hatanonis</name>
    <dbReference type="NCBI Taxonomy" id="404366"/>
    <lineage>
        <taxon>Bacteria</taxon>
        <taxon>Bacillati</taxon>
        <taxon>Actinomycetota</taxon>
        <taxon>Actinomycetes</taxon>
        <taxon>Micrococcales</taxon>
        <taxon>Microbacteriaceae</taxon>
        <taxon>Microbacterium</taxon>
    </lineage>
</organism>
<dbReference type="FunFam" id="3.40.50.300:FF:000522">
    <property type="entry name" value="Gluconokinase"/>
    <property type="match status" value="1"/>
</dbReference>
<dbReference type="Gene3D" id="3.40.50.300">
    <property type="entry name" value="P-loop containing nucleotide triphosphate hydrolases"/>
    <property type="match status" value="1"/>
</dbReference>
<keyword evidence="7 10" id="KW-0067">ATP-binding</keyword>
<dbReference type="Pfam" id="PF01202">
    <property type="entry name" value="SKI"/>
    <property type="match status" value="1"/>
</dbReference>
<comment type="pathway">
    <text evidence="1">Carbohydrate acid metabolism.</text>
</comment>
<dbReference type="OrthoDB" id="9795716at2"/>
<dbReference type="RefSeq" id="WP_147894881.1">
    <property type="nucleotide sequence ID" value="NZ_BAAANR010000001.1"/>
</dbReference>
<evidence type="ECO:0000313" key="12">
    <source>
        <dbReference type="Proteomes" id="UP000321034"/>
    </source>
</evidence>
<evidence type="ECO:0000256" key="8">
    <source>
        <dbReference type="ARBA" id="ARBA00023064"/>
    </source>
</evidence>
<dbReference type="GO" id="GO:0005737">
    <property type="term" value="C:cytoplasm"/>
    <property type="evidence" value="ECO:0007669"/>
    <property type="project" value="TreeGrafter"/>
</dbReference>
<accession>A0A5C8HUR6</accession>
<reference evidence="11 12" key="1">
    <citation type="submission" date="2019-08" db="EMBL/GenBank/DDBJ databases">
        <authorList>
            <person name="Dong K."/>
        </authorList>
    </citation>
    <scope>NUCLEOTIDE SEQUENCE [LARGE SCALE GENOMIC DNA]</scope>
    <source>
        <strain evidence="11 12">JCM14558</strain>
    </source>
</reference>
<evidence type="ECO:0000256" key="2">
    <source>
        <dbReference type="ARBA" id="ARBA00008420"/>
    </source>
</evidence>
<dbReference type="SUPFAM" id="SSF52540">
    <property type="entry name" value="P-loop containing nucleoside triphosphate hydrolases"/>
    <property type="match status" value="1"/>
</dbReference>
<dbReference type="NCBIfam" id="TIGR01313">
    <property type="entry name" value="therm_gnt_kin"/>
    <property type="match status" value="1"/>
</dbReference>
<keyword evidence="12" id="KW-1185">Reference proteome</keyword>
<evidence type="ECO:0000256" key="3">
    <source>
        <dbReference type="ARBA" id="ARBA00012054"/>
    </source>
</evidence>
<evidence type="ECO:0000256" key="4">
    <source>
        <dbReference type="ARBA" id="ARBA00022679"/>
    </source>
</evidence>
<dbReference type="EMBL" id="VRSV01000002">
    <property type="protein sequence ID" value="TXK09677.1"/>
    <property type="molecule type" value="Genomic_DNA"/>
</dbReference>
<dbReference type="PANTHER" id="PTHR43442:SF3">
    <property type="entry name" value="GLUCONOKINASE-RELATED"/>
    <property type="match status" value="1"/>
</dbReference>
<dbReference type="InterPro" id="IPR027417">
    <property type="entry name" value="P-loop_NTPase"/>
</dbReference>
<dbReference type="PANTHER" id="PTHR43442">
    <property type="entry name" value="GLUCONOKINASE-RELATED"/>
    <property type="match status" value="1"/>
</dbReference>
<dbReference type="AlphaFoldDB" id="A0A5C8HUR6"/>
<dbReference type="EC" id="2.7.1.12" evidence="3 10"/>
<evidence type="ECO:0000256" key="10">
    <source>
        <dbReference type="RuleBase" id="RU363066"/>
    </source>
</evidence>
<name>A0A5C8HUR6_9MICO</name>
<dbReference type="InterPro" id="IPR006001">
    <property type="entry name" value="Therm_gnt_kin"/>
</dbReference>
<comment type="catalytic activity">
    <reaction evidence="9 10">
        <text>D-gluconate + ATP = 6-phospho-D-gluconate + ADP + H(+)</text>
        <dbReference type="Rhea" id="RHEA:19433"/>
        <dbReference type="ChEBI" id="CHEBI:15378"/>
        <dbReference type="ChEBI" id="CHEBI:18391"/>
        <dbReference type="ChEBI" id="CHEBI:30616"/>
        <dbReference type="ChEBI" id="CHEBI:58759"/>
        <dbReference type="ChEBI" id="CHEBI:456216"/>
        <dbReference type="EC" id="2.7.1.12"/>
    </reaction>
</comment>
<protein>
    <recommendedName>
        <fullName evidence="3 10">Gluconokinase</fullName>
        <ecNumber evidence="3 10">2.7.1.12</ecNumber>
    </recommendedName>
</protein>
<keyword evidence="8" id="KW-0311">Gluconate utilization</keyword>
<comment type="caution">
    <text evidence="11">The sequence shown here is derived from an EMBL/GenBank/DDBJ whole genome shotgun (WGS) entry which is preliminary data.</text>
</comment>
<evidence type="ECO:0000256" key="5">
    <source>
        <dbReference type="ARBA" id="ARBA00022741"/>
    </source>
</evidence>
<proteinExistence type="inferred from homology"/>
<dbReference type="Proteomes" id="UP000321034">
    <property type="component" value="Unassembled WGS sequence"/>
</dbReference>